<organism evidence="2 3">
    <name type="scientific">Zea mays</name>
    <name type="common">Maize</name>
    <dbReference type="NCBI Taxonomy" id="4577"/>
    <lineage>
        <taxon>Eukaryota</taxon>
        <taxon>Viridiplantae</taxon>
        <taxon>Streptophyta</taxon>
        <taxon>Embryophyta</taxon>
        <taxon>Tracheophyta</taxon>
        <taxon>Spermatophyta</taxon>
        <taxon>Magnoliopsida</taxon>
        <taxon>Liliopsida</taxon>
        <taxon>Poales</taxon>
        <taxon>Poaceae</taxon>
        <taxon>PACMAD clade</taxon>
        <taxon>Panicoideae</taxon>
        <taxon>Andropogonodae</taxon>
        <taxon>Andropogoneae</taxon>
        <taxon>Tripsacinae</taxon>
        <taxon>Zea</taxon>
    </lineage>
</organism>
<dbReference type="GO" id="GO:1904161">
    <property type="term" value="P:DNA synthesis involved in UV-damage excision repair"/>
    <property type="evidence" value="ECO:0000318"/>
    <property type="project" value="GO_Central"/>
</dbReference>
<reference evidence="2" key="2">
    <citation type="submission" date="2019-07" db="EMBL/GenBank/DDBJ databases">
        <authorList>
            <person name="Seetharam A."/>
            <person name="Woodhouse M."/>
            <person name="Cannon E."/>
        </authorList>
    </citation>
    <scope>NUCLEOTIDE SEQUENCE [LARGE SCALE GENOMIC DNA]</scope>
    <source>
        <strain evidence="2">cv. B73</strain>
    </source>
</reference>
<evidence type="ECO:0000256" key="1">
    <source>
        <dbReference type="SAM" id="MobiDB-lite"/>
    </source>
</evidence>
<dbReference type="PANTHER" id="PTHR17598">
    <property type="entry name" value="DNA POLYMERASE DELTA SUBUNIT 3"/>
    <property type="match status" value="1"/>
</dbReference>
<accession>A0A804QYS4</accession>
<dbReference type="AlphaFoldDB" id="A0A804QYS4"/>
<dbReference type="Proteomes" id="UP000007305">
    <property type="component" value="Chromosome 8"/>
</dbReference>
<dbReference type="InParanoid" id="A0A804QYS4"/>
<evidence type="ECO:0000313" key="3">
    <source>
        <dbReference type="Proteomes" id="UP000007305"/>
    </source>
</evidence>
<protein>
    <submittedName>
        <fullName evidence="2">Uncharacterized protein</fullName>
    </submittedName>
</protein>
<dbReference type="GO" id="GO:0006271">
    <property type="term" value="P:DNA strand elongation involved in DNA replication"/>
    <property type="evidence" value="ECO:0000318"/>
    <property type="project" value="GO_Central"/>
</dbReference>
<reference evidence="3" key="1">
    <citation type="journal article" date="2009" name="Science">
        <title>The B73 maize genome: complexity, diversity, and dynamics.</title>
        <authorList>
            <person name="Schnable P.S."/>
            <person name="Ware D."/>
            <person name="Fulton R.S."/>
            <person name="Stein J.C."/>
            <person name="Wei F."/>
            <person name="Pasternak S."/>
            <person name="Liang C."/>
            <person name="Zhang J."/>
            <person name="Fulton L."/>
            <person name="Graves T.A."/>
            <person name="Minx P."/>
            <person name="Reily A.D."/>
            <person name="Courtney L."/>
            <person name="Kruchowski S.S."/>
            <person name="Tomlinson C."/>
            <person name="Strong C."/>
            <person name="Delehaunty K."/>
            <person name="Fronick C."/>
            <person name="Courtney B."/>
            <person name="Rock S.M."/>
            <person name="Belter E."/>
            <person name="Du F."/>
            <person name="Kim K."/>
            <person name="Abbott R.M."/>
            <person name="Cotton M."/>
            <person name="Levy A."/>
            <person name="Marchetto P."/>
            <person name="Ochoa K."/>
            <person name="Jackson S.M."/>
            <person name="Gillam B."/>
            <person name="Chen W."/>
            <person name="Yan L."/>
            <person name="Higginbotham J."/>
            <person name="Cardenas M."/>
            <person name="Waligorski J."/>
            <person name="Applebaum E."/>
            <person name="Phelps L."/>
            <person name="Falcone J."/>
            <person name="Kanchi K."/>
            <person name="Thane T."/>
            <person name="Scimone A."/>
            <person name="Thane N."/>
            <person name="Henke J."/>
            <person name="Wang T."/>
            <person name="Ruppert J."/>
            <person name="Shah N."/>
            <person name="Rotter K."/>
            <person name="Hodges J."/>
            <person name="Ingenthron E."/>
            <person name="Cordes M."/>
            <person name="Kohlberg S."/>
            <person name="Sgro J."/>
            <person name="Delgado B."/>
            <person name="Mead K."/>
            <person name="Chinwalla A."/>
            <person name="Leonard S."/>
            <person name="Crouse K."/>
            <person name="Collura K."/>
            <person name="Kudrna D."/>
            <person name="Currie J."/>
            <person name="He R."/>
            <person name="Angelova A."/>
            <person name="Rajasekar S."/>
            <person name="Mueller T."/>
            <person name="Lomeli R."/>
            <person name="Scara G."/>
            <person name="Ko A."/>
            <person name="Delaney K."/>
            <person name="Wissotski M."/>
            <person name="Lopez G."/>
            <person name="Campos D."/>
            <person name="Braidotti M."/>
            <person name="Ashley E."/>
            <person name="Golser W."/>
            <person name="Kim H."/>
            <person name="Lee S."/>
            <person name="Lin J."/>
            <person name="Dujmic Z."/>
            <person name="Kim W."/>
            <person name="Talag J."/>
            <person name="Zuccolo A."/>
            <person name="Fan C."/>
            <person name="Sebastian A."/>
            <person name="Kramer M."/>
            <person name="Spiegel L."/>
            <person name="Nascimento L."/>
            <person name="Zutavern T."/>
            <person name="Miller B."/>
            <person name="Ambroise C."/>
            <person name="Muller S."/>
            <person name="Spooner W."/>
            <person name="Narechania A."/>
            <person name="Ren L."/>
            <person name="Wei S."/>
            <person name="Kumari S."/>
            <person name="Faga B."/>
            <person name="Levy M.J."/>
            <person name="McMahan L."/>
            <person name="Van Buren P."/>
            <person name="Vaughn M.W."/>
            <person name="Ying K."/>
            <person name="Yeh C.-T."/>
            <person name="Emrich S.J."/>
            <person name="Jia Y."/>
            <person name="Kalyanaraman A."/>
            <person name="Hsia A.-P."/>
            <person name="Barbazuk W.B."/>
            <person name="Baucom R.S."/>
            <person name="Brutnell T.P."/>
            <person name="Carpita N.C."/>
            <person name="Chaparro C."/>
            <person name="Chia J.-M."/>
            <person name="Deragon J.-M."/>
            <person name="Estill J.C."/>
            <person name="Fu Y."/>
            <person name="Jeddeloh J.A."/>
            <person name="Han Y."/>
            <person name="Lee H."/>
            <person name="Li P."/>
            <person name="Lisch D.R."/>
            <person name="Liu S."/>
            <person name="Liu Z."/>
            <person name="Nagel D.H."/>
            <person name="McCann M.C."/>
            <person name="SanMiguel P."/>
            <person name="Myers A.M."/>
            <person name="Nettleton D."/>
            <person name="Nguyen J."/>
            <person name="Penning B.W."/>
            <person name="Ponnala L."/>
            <person name="Schneider K.L."/>
            <person name="Schwartz D.C."/>
            <person name="Sharma A."/>
            <person name="Soderlund C."/>
            <person name="Springer N.M."/>
            <person name="Sun Q."/>
            <person name="Wang H."/>
            <person name="Waterman M."/>
            <person name="Westerman R."/>
            <person name="Wolfgruber T.K."/>
            <person name="Yang L."/>
            <person name="Yu Y."/>
            <person name="Zhang L."/>
            <person name="Zhou S."/>
            <person name="Zhu Q."/>
            <person name="Bennetzen J.L."/>
            <person name="Dawe R.K."/>
            <person name="Jiang J."/>
            <person name="Jiang N."/>
            <person name="Presting G.G."/>
            <person name="Wessler S.R."/>
            <person name="Aluru S."/>
            <person name="Martienssen R.A."/>
            <person name="Clifton S.W."/>
            <person name="McCombie W.R."/>
            <person name="Wing R.A."/>
            <person name="Wilson R.K."/>
        </authorList>
    </citation>
    <scope>NUCLEOTIDE SEQUENCE [LARGE SCALE GENOMIC DNA]</scope>
    <source>
        <strain evidence="3">cv. B73</strain>
    </source>
</reference>
<name>A0A804QYS4_MAIZE</name>
<dbReference type="GO" id="GO:0006297">
    <property type="term" value="P:nucleotide-excision repair, DNA gap filling"/>
    <property type="evidence" value="ECO:0000318"/>
    <property type="project" value="GO_Central"/>
</dbReference>
<keyword evidence="3" id="KW-1185">Reference proteome</keyword>
<proteinExistence type="predicted"/>
<feature type="region of interest" description="Disordered" evidence="1">
    <location>
        <begin position="79"/>
        <end position="158"/>
    </location>
</feature>
<sequence>MNKDLDIDVILKTVDNVVHLSAPVVASGFEPFLLIRSAEELFNQPFDYENCLRDNRFCGVLNSFVKRTSNGKHEQFVTARRQDLPVSSKQGADTKSEKDNSTILDKAGNGPVDKEQSVDAYASKSKAQNGKAMPSNGGSLANMWGRASAKPMPPSTTNSTAVASVAVFLATADAQICAKEEADGNSSDDEHGINYKRGSTNANNRKRTVVFDYSDDEEDDNIVSIASPELPKQHTPDLVVGIVTISVTKSPMIEVVSLLFVIYHYATVEEIGSIPFSEPLTHIIIAFKCVYKL</sequence>
<dbReference type="Gramene" id="Zm00001eb370750_T001">
    <property type="protein sequence ID" value="Zm00001eb370750_P001"/>
    <property type="gene ID" value="Zm00001eb370750"/>
</dbReference>
<evidence type="ECO:0000313" key="2">
    <source>
        <dbReference type="EnsemblPlants" id="Zm00001eb370750_P001"/>
    </source>
</evidence>
<dbReference type="EnsemblPlants" id="Zm00001eb370750_T001">
    <property type="protein sequence ID" value="Zm00001eb370750_P001"/>
    <property type="gene ID" value="Zm00001eb370750"/>
</dbReference>
<dbReference type="GO" id="GO:0043625">
    <property type="term" value="C:delta DNA polymerase complex"/>
    <property type="evidence" value="ECO:0000318"/>
    <property type="project" value="GO_Central"/>
</dbReference>
<dbReference type="InterPro" id="IPR019038">
    <property type="entry name" value="POLD3"/>
</dbReference>
<dbReference type="PANTHER" id="PTHR17598:SF13">
    <property type="entry name" value="DNA POLYMERASE DELTA SUBUNIT 3"/>
    <property type="match status" value="1"/>
</dbReference>
<reference evidence="2" key="3">
    <citation type="submission" date="2021-05" db="UniProtKB">
        <authorList>
            <consortium name="EnsemblPlants"/>
        </authorList>
    </citation>
    <scope>IDENTIFICATION</scope>
    <source>
        <strain evidence="2">cv. B73</strain>
    </source>
</reference>